<dbReference type="EMBL" id="HE573018">
    <property type="protein sequence ID" value="CCC46601.1"/>
    <property type="molecule type" value="Genomic_DNA"/>
</dbReference>
<feature type="compositionally biased region" description="Basic residues" evidence="1">
    <location>
        <begin position="78"/>
        <end position="91"/>
    </location>
</feature>
<proteinExistence type="predicted"/>
<gene>
    <name evidence="2" type="ORF">TVY486_0200255</name>
</gene>
<protein>
    <submittedName>
        <fullName evidence="2">Putative autophagocytosis associated protein</fullName>
    </submittedName>
</protein>
<dbReference type="AlphaFoldDB" id="G0TRN1"/>
<reference evidence="2" key="1">
    <citation type="journal article" date="2012" name="Proc. Natl. Acad. Sci. U.S.A.">
        <title>Antigenic diversity is generated by distinct evolutionary mechanisms in African trypanosome species.</title>
        <authorList>
            <person name="Jackson A.P."/>
            <person name="Berry A."/>
            <person name="Aslett M."/>
            <person name="Allison H.C."/>
            <person name="Burton P."/>
            <person name="Vavrova-Anderson J."/>
            <person name="Brown R."/>
            <person name="Browne H."/>
            <person name="Corton N."/>
            <person name="Hauser H."/>
            <person name="Gamble J."/>
            <person name="Gilderthorp R."/>
            <person name="Marcello L."/>
            <person name="McQuillan J."/>
            <person name="Otto T.D."/>
            <person name="Quail M.A."/>
            <person name="Sanders M.J."/>
            <person name="van Tonder A."/>
            <person name="Ginger M.L."/>
            <person name="Field M.C."/>
            <person name="Barry J.D."/>
            <person name="Hertz-Fowler C."/>
            <person name="Berriman M."/>
        </authorList>
    </citation>
    <scope>NUCLEOTIDE SEQUENCE</scope>
    <source>
        <strain evidence="2">Y486</strain>
    </source>
</reference>
<feature type="region of interest" description="Disordered" evidence="1">
    <location>
        <begin position="75"/>
        <end position="101"/>
    </location>
</feature>
<dbReference type="VEuPathDB" id="TriTrypDB:TvY486_0200255"/>
<accession>G0TRN1</accession>
<organism evidence="2">
    <name type="scientific">Trypanosoma vivax (strain Y486)</name>
    <dbReference type="NCBI Taxonomy" id="1055687"/>
    <lineage>
        <taxon>Eukaryota</taxon>
        <taxon>Discoba</taxon>
        <taxon>Euglenozoa</taxon>
        <taxon>Kinetoplastea</taxon>
        <taxon>Metakinetoplastina</taxon>
        <taxon>Trypanosomatida</taxon>
        <taxon>Trypanosomatidae</taxon>
        <taxon>Trypanosoma</taxon>
        <taxon>Duttonella</taxon>
    </lineage>
</organism>
<name>G0TRN1_TRYVY</name>
<evidence type="ECO:0000313" key="2">
    <source>
        <dbReference type="EMBL" id="CCC46601.1"/>
    </source>
</evidence>
<feature type="non-terminal residue" evidence="2">
    <location>
        <position position="117"/>
    </location>
</feature>
<sequence length="117" mass="13503">MSCAIPFLSSRAYFYVDVQAIWATRPWTSGVYMRASKKYTTVFRESRRRPTFRRRESSLHLSLWRRAMSCCKRYPSGRGRKGQKTRSHSCHPTKSTSCIAGPRVTSGRLIPVKGRRG</sequence>
<evidence type="ECO:0000256" key="1">
    <source>
        <dbReference type="SAM" id="MobiDB-lite"/>
    </source>
</evidence>